<sequence>MIIKELFDKYLKRAEGLFSSDNVVYSMNGSVLTRTDLAEFDLKTILLTEVEIYCKEVGYEVEKVFFLSYFDTNIKEDVRGVNLHSDSRLIILKEGNGYIALVFSGSYIEIK</sequence>
<dbReference type="AlphaFoldDB" id="A0A0F9H266"/>
<accession>A0A0F9H266</accession>
<protein>
    <submittedName>
        <fullName evidence="1">Uncharacterized protein</fullName>
    </submittedName>
</protein>
<gene>
    <name evidence="1" type="ORF">LCGC14_1838190</name>
</gene>
<organism evidence="1">
    <name type="scientific">marine sediment metagenome</name>
    <dbReference type="NCBI Taxonomy" id="412755"/>
    <lineage>
        <taxon>unclassified sequences</taxon>
        <taxon>metagenomes</taxon>
        <taxon>ecological metagenomes</taxon>
    </lineage>
</organism>
<name>A0A0F9H266_9ZZZZ</name>
<reference evidence="1" key="1">
    <citation type="journal article" date="2015" name="Nature">
        <title>Complex archaea that bridge the gap between prokaryotes and eukaryotes.</title>
        <authorList>
            <person name="Spang A."/>
            <person name="Saw J.H."/>
            <person name="Jorgensen S.L."/>
            <person name="Zaremba-Niedzwiedzka K."/>
            <person name="Martijn J."/>
            <person name="Lind A.E."/>
            <person name="van Eijk R."/>
            <person name="Schleper C."/>
            <person name="Guy L."/>
            <person name="Ettema T.J."/>
        </authorList>
    </citation>
    <scope>NUCLEOTIDE SEQUENCE</scope>
</reference>
<dbReference type="EMBL" id="LAZR01018262">
    <property type="protein sequence ID" value="KKL97066.1"/>
    <property type="molecule type" value="Genomic_DNA"/>
</dbReference>
<evidence type="ECO:0000313" key="1">
    <source>
        <dbReference type="EMBL" id="KKL97066.1"/>
    </source>
</evidence>
<comment type="caution">
    <text evidence="1">The sequence shown here is derived from an EMBL/GenBank/DDBJ whole genome shotgun (WGS) entry which is preliminary data.</text>
</comment>
<proteinExistence type="predicted"/>